<organism evidence="2 3">
    <name type="scientific">Paramecium octaurelia</name>
    <dbReference type="NCBI Taxonomy" id="43137"/>
    <lineage>
        <taxon>Eukaryota</taxon>
        <taxon>Sar</taxon>
        <taxon>Alveolata</taxon>
        <taxon>Ciliophora</taxon>
        <taxon>Intramacronucleata</taxon>
        <taxon>Oligohymenophorea</taxon>
        <taxon>Peniculida</taxon>
        <taxon>Parameciidae</taxon>
        <taxon>Paramecium</taxon>
    </lineage>
</organism>
<name>A0A8S1YSZ8_PAROT</name>
<comment type="caution">
    <text evidence="2">The sequence shown here is derived from an EMBL/GenBank/DDBJ whole genome shotgun (WGS) entry which is preliminary data.</text>
</comment>
<evidence type="ECO:0008006" key="4">
    <source>
        <dbReference type="Google" id="ProtNLM"/>
    </source>
</evidence>
<evidence type="ECO:0000313" key="2">
    <source>
        <dbReference type="EMBL" id="CAD8215474.1"/>
    </source>
</evidence>
<dbReference type="Proteomes" id="UP000683925">
    <property type="component" value="Unassembled WGS sequence"/>
</dbReference>
<dbReference type="OrthoDB" id="303545at2759"/>
<evidence type="ECO:0000313" key="3">
    <source>
        <dbReference type="Proteomes" id="UP000683925"/>
    </source>
</evidence>
<dbReference type="EMBL" id="CAJJDP010000269">
    <property type="protein sequence ID" value="CAD8215474.1"/>
    <property type="molecule type" value="Genomic_DNA"/>
</dbReference>
<reference evidence="2" key="1">
    <citation type="submission" date="2021-01" db="EMBL/GenBank/DDBJ databases">
        <authorList>
            <consortium name="Genoscope - CEA"/>
            <person name="William W."/>
        </authorList>
    </citation>
    <scope>NUCLEOTIDE SEQUENCE</scope>
</reference>
<dbReference type="InterPro" id="IPR003409">
    <property type="entry name" value="MORN"/>
</dbReference>
<dbReference type="AlphaFoldDB" id="A0A8S1YSZ8"/>
<dbReference type="PANTHER" id="PTHR23084">
    <property type="entry name" value="PHOSPHATIDYLINOSITOL-4-PHOSPHATE 5-KINASE RELATED"/>
    <property type="match status" value="1"/>
</dbReference>
<dbReference type="Pfam" id="PF02493">
    <property type="entry name" value="MORN"/>
    <property type="match status" value="6"/>
</dbReference>
<evidence type="ECO:0000256" key="1">
    <source>
        <dbReference type="ARBA" id="ARBA00022737"/>
    </source>
</evidence>
<proteinExistence type="predicted"/>
<gene>
    <name evidence="2" type="ORF">POCTA_138.1.T2650003</name>
</gene>
<keyword evidence="3" id="KW-1185">Reference proteome</keyword>
<sequence length="266" mass="31043">MGIYCFRQKQPPKQMQFESKLDDIEIKNIRDQVLSDCQQINLTYNDNLSSASSILMVDSIYTGKVRDNQKEGFGECISYYDIKNSEQQNKKIKEYYLGEWKNGMKDGLGMMVYSNGNQFDYYVGQFQQNQKHGFGEIKYSTGQSYKGDFQNNQFHGKGTLILQDQITKYFGDWAFNQRDGFGIEHGIDDNKIWDYEGSFSKGKRQGQGKLTIDRDYVIEGEFENDFPKNALITYKQQESQADVQSMANQELMINKNQYFMVMELQK</sequence>
<keyword evidence="1" id="KW-0677">Repeat</keyword>
<protein>
    <recommendedName>
        <fullName evidence="4">MORN repeat protein</fullName>
    </recommendedName>
</protein>
<dbReference type="SMART" id="SM00698">
    <property type="entry name" value="MORN"/>
    <property type="match status" value="6"/>
</dbReference>
<dbReference type="PANTHER" id="PTHR23084:SF179">
    <property type="entry name" value="OS10G0565000 PROTEIN"/>
    <property type="match status" value="1"/>
</dbReference>
<accession>A0A8S1YSZ8</accession>
<dbReference type="OMA" id="KEGFGEC"/>